<keyword evidence="3" id="KW-1185">Reference proteome</keyword>
<feature type="coiled-coil region" evidence="1">
    <location>
        <begin position="63"/>
        <end position="90"/>
    </location>
</feature>
<evidence type="ECO:0000256" key="1">
    <source>
        <dbReference type="SAM" id="Coils"/>
    </source>
</evidence>
<comment type="caution">
    <text evidence="2">The sequence shown here is derived from an EMBL/GenBank/DDBJ whole genome shotgun (WGS) entry which is preliminary data.</text>
</comment>
<reference evidence="2 3" key="1">
    <citation type="journal article" date="2021" name="Elife">
        <title>Chloroplast acquisition without the gene transfer in kleptoplastic sea slugs, Plakobranchus ocellatus.</title>
        <authorList>
            <person name="Maeda T."/>
            <person name="Takahashi S."/>
            <person name="Yoshida T."/>
            <person name="Shimamura S."/>
            <person name="Takaki Y."/>
            <person name="Nagai Y."/>
            <person name="Toyoda A."/>
            <person name="Suzuki Y."/>
            <person name="Arimoto A."/>
            <person name="Ishii H."/>
            <person name="Satoh N."/>
            <person name="Nishiyama T."/>
            <person name="Hasebe M."/>
            <person name="Maruyama T."/>
            <person name="Minagawa J."/>
            <person name="Obokata J."/>
            <person name="Shigenobu S."/>
        </authorList>
    </citation>
    <scope>NUCLEOTIDE SEQUENCE [LARGE SCALE GENOMIC DNA]</scope>
</reference>
<organism evidence="2 3">
    <name type="scientific">Elysia marginata</name>
    <dbReference type="NCBI Taxonomy" id="1093978"/>
    <lineage>
        <taxon>Eukaryota</taxon>
        <taxon>Metazoa</taxon>
        <taxon>Spiralia</taxon>
        <taxon>Lophotrochozoa</taxon>
        <taxon>Mollusca</taxon>
        <taxon>Gastropoda</taxon>
        <taxon>Heterobranchia</taxon>
        <taxon>Euthyneura</taxon>
        <taxon>Panpulmonata</taxon>
        <taxon>Sacoglossa</taxon>
        <taxon>Placobranchoidea</taxon>
        <taxon>Plakobranchidae</taxon>
        <taxon>Elysia</taxon>
    </lineage>
</organism>
<gene>
    <name evidence="2" type="ORF">ElyMa_000209700</name>
</gene>
<evidence type="ECO:0000313" key="3">
    <source>
        <dbReference type="Proteomes" id="UP000762676"/>
    </source>
</evidence>
<evidence type="ECO:0008006" key="4">
    <source>
        <dbReference type="Google" id="ProtNLM"/>
    </source>
</evidence>
<accession>A0AAV4EZM6</accession>
<dbReference type="Proteomes" id="UP000762676">
    <property type="component" value="Unassembled WGS sequence"/>
</dbReference>
<protein>
    <recommendedName>
        <fullName evidence="4">BESS domain-containing protein</fullName>
    </recommendedName>
</protein>
<evidence type="ECO:0000313" key="2">
    <source>
        <dbReference type="EMBL" id="GFR65705.1"/>
    </source>
</evidence>
<dbReference type="EMBL" id="BMAT01000402">
    <property type="protein sequence ID" value="GFR65705.1"/>
    <property type="molecule type" value="Genomic_DNA"/>
</dbReference>
<sequence>MNFRGKRSNRRFRQDGGRDRQARLSALEDLIFLKLKSNNNRPVTVEDDELEDVDSFTYLGSTINEEGGEEEDLKKRIEKARQVFSRLKKIMVQQDH</sequence>
<keyword evidence="1" id="KW-0175">Coiled coil</keyword>
<dbReference type="AlphaFoldDB" id="A0AAV4EZM6"/>
<name>A0AAV4EZM6_9GAST</name>
<proteinExistence type="predicted"/>